<comment type="caution">
    <text evidence="1">The sequence shown here is derived from an EMBL/GenBank/DDBJ whole genome shotgun (WGS) entry which is preliminary data.</text>
</comment>
<organism evidence="1 2">
    <name type="scientific">Pisum sativum</name>
    <name type="common">Garden pea</name>
    <name type="synonym">Lathyrus oleraceus</name>
    <dbReference type="NCBI Taxonomy" id="3888"/>
    <lineage>
        <taxon>Eukaryota</taxon>
        <taxon>Viridiplantae</taxon>
        <taxon>Streptophyta</taxon>
        <taxon>Embryophyta</taxon>
        <taxon>Tracheophyta</taxon>
        <taxon>Spermatophyta</taxon>
        <taxon>Magnoliopsida</taxon>
        <taxon>eudicotyledons</taxon>
        <taxon>Gunneridae</taxon>
        <taxon>Pentapetalae</taxon>
        <taxon>rosids</taxon>
        <taxon>fabids</taxon>
        <taxon>Fabales</taxon>
        <taxon>Fabaceae</taxon>
        <taxon>Papilionoideae</taxon>
        <taxon>50 kb inversion clade</taxon>
        <taxon>NPAAA clade</taxon>
        <taxon>Hologalegina</taxon>
        <taxon>IRL clade</taxon>
        <taxon>Fabeae</taxon>
        <taxon>Lathyrus</taxon>
    </lineage>
</organism>
<dbReference type="PANTHER" id="PTHR33223">
    <property type="entry name" value="CCHC-TYPE DOMAIN-CONTAINING PROTEIN"/>
    <property type="match status" value="1"/>
</dbReference>
<dbReference type="EMBL" id="JAMSHJ010000001">
    <property type="protein sequence ID" value="KAI5443731.1"/>
    <property type="molecule type" value="Genomic_DNA"/>
</dbReference>
<dbReference type="PANTHER" id="PTHR33223:SF8">
    <property type="entry name" value="OS04G0172440 PROTEIN"/>
    <property type="match status" value="1"/>
</dbReference>
<reference evidence="1 2" key="1">
    <citation type="journal article" date="2022" name="Nat. Genet.">
        <title>Improved pea reference genome and pan-genome highlight genomic features and evolutionary characteristics.</title>
        <authorList>
            <person name="Yang T."/>
            <person name="Liu R."/>
            <person name="Luo Y."/>
            <person name="Hu S."/>
            <person name="Wang D."/>
            <person name="Wang C."/>
            <person name="Pandey M.K."/>
            <person name="Ge S."/>
            <person name="Xu Q."/>
            <person name="Li N."/>
            <person name="Li G."/>
            <person name="Huang Y."/>
            <person name="Saxena R.K."/>
            <person name="Ji Y."/>
            <person name="Li M."/>
            <person name="Yan X."/>
            <person name="He Y."/>
            <person name="Liu Y."/>
            <person name="Wang X."/>
            <person name="Xiang C."/>
            <person name="Varshney R.K."/>
            <person name="Ding H."/>
            <person name="Gao S."/>
            <person name="Zong X."/>
        </authorList>
    </citation>
    <scope>NUCLEOTIDE SEQUENCE [LARGE SCALE GENOMIC DNA]</scope>
    <source>
        <strain evidence="1 2">cv. Zhongwan 6</strain>
    </source>
</reference>
<sequence length="300" mass="34359">MFLITNHPPPTTPPPQRTIISEISSAFVLVVASQSAPAMPVGFSWGMPPNFVLEGYASTFVSMLASSPVLFVPPPIVHTLPRVEDTIYHSEPSEGPDVYEKMDEMKDQFLEPRKELNTLTGKDLFGKSAVELCFVPNVKIPVKFNVPYFEKYKGNTCPLSHLVLYARKMSTQTDNDQFLIHYFQDSLTGAALRWYMGLDNQLRSISQKDKETFKEYAQRWRELAAQISPPLEERGMTRIFLKMLSSFYYEELYPSLVVKNLIQPRNHPQIPEPLTWWFKPNLHCAFHQGAPGHDIENSYL</sequence>
<evidence type="ECO:0008006" key="3">
    <source>
        <dbReference type="Google" id="ProtNLM"/>
    </source>
</evidence>
<evidence type="ECO:0000313" key="1">
    <source>
        <dbReference type="EMBL" id="KAI5443731.1"/>
    </source>
</evidence>
<evidence type="ECO:0000313" key="2">
    <source>
        <dbReference type="Proteomes" id="UP001058974"/>
    </source>
</evidence>
<accession>A0A9D5GW96</accession>
<dbReference type="AlphaFoldDB" id="A0A9D5GW96"/>
<protein>
    <recommendedName>
        <fullName evidence="3">Retrotransposon gag domain-containing protein</fullName>
    </recommendedName>
</protein>
<name>A0A9D5GW96_PEA</name>
<dbReference type="Gramene" id="Psat01G0239900-T1">
    <property type="protein sequence ID" value="KAI5443731.1"/>
    <property type="gene ID" value="KIW84_012399"/>
</dbReference>
<dbReference type="Proteomes" id="UP001058974">
    <property type="component" value="Chromosome 1"/>
</dbReference>
<gene>
    <name evidence="1" type="ORF">KIW84_012399</name>
</gene>
<keyword evidence="2" id="KW-1185">Reference proteome</keyword>
<proteinExistence type="predicted"/>